<evidence type="ECO:0000313" key="2">
    <source>
        <dbReference type="Proteomes" id="UP000248326"/>
    </source>
</evidence>
<protein>
    <submittedName>
        <fullName evidence="1">Uncharacterized protein</fullName>
    </submittedName>
</protein>
<reference evidence="1 2" key="1">
    <citation type="submission" date="2018-06" db="EMBL/GenBank/DDBJ databases">
        <title>Genomic Encyclopedia of Type Strains, Phase IV (KMG-IV): sequencing the most valuable type-strain genomes for metagenomic binning, comparative biology and taxonomic classification.</title>
        <authorList>
            <person name="Goeker M."/>
        </authorList>
    </citation>
    <scope>NUCLEOTIDE SEQUENCE [LARGE SCALE GENOMIC DNA]</scope>
    <source>
        <strain evidence="1 2">DSM 18048</strain>
    </source>
</reference>
<dbReference type="EMBL" id="QJSX01000016">
    <property type="protein sequence ID" value="PYE50952.1"/>
    <property type="molecule type" value="Genomic_DNA"/>
</dbReference>
<keyword evidence="2" id="KW-1185">Reference proteome</keyword>
<gene>
    <name evidence="1" type="ORF">DES52_11619</name>
</gene>
<evidence type="ECO:0000313" key="1">
    <source>
        <dbReference type="EMBL" id="PYE50952.1"/>
    </source>
</evidence>
<dbReference type="Proteomes" id="UP000248326">
    <property type="component" value="Unassembled WGS sequence"/>
</dbReference>
<dbReference type="RefSeq" id="WP_170131122.1">
    <property type="nucleotide sequence ID" value="NZ_QJSX01000016.1"/>
</dbReference>
<proteinExistence type="predicted"/>
<organism evidence="1 2">
    <name type="scientific">Deinococcus yavapaiensis KR-236</name>
    <dbReference type="NCBI Taxonomy" id="694435"/>
    <lineage>
        <taxon>Bacteria</taxon>
        <taxon>Thermotogati</taxon>
        <taxon>Deinococcota</taxon>
        <taxon>Deinococci</taxon>
        <taxon>Deinococcales</taxon>
        <taxon>Deinococcaceae</taxon>
        <taxon>Deinococcus</taxon>
    </lineage>
</organism>
<dbReference type="AlphaFoldDB" id="A0A318SHV4"/>
<sequence>MHRLLIALPFAALLFVALVTFTFNVVWSASAPAVALLVMLAWLETRGMQRASLFD</sequence>
<name>A0A318SHV4_9DEIO</name>
<accession>A0A318SHV4</accession>
<comment type="caution">
    <text evidence="1">The sequence shown here is derived from an EMBL/GenBank/DDBJ whole genome shotgun (WGS) entry which is preliminary data.</text>
</comment>